<dbReference type="EMBL" id="VXIV02002427">
    <property type="protein sequence ID" value="KAF6025830.1"/>
    <property type="molecule type" value="Genomic_DNA"/>
</dbReference>
<dbReference type="AlphaFoldDB" id="A0A7J7JHS4"/>
<organism evidence="2 3">
    <name type="scientific">Bugula neritina</name>
    <name type="common">Brown bryozoan</name>
    <name type="synonym">Sertularia neritina</name>
    <dbReference type="NCBI Taxonomy" id="10212"/>
    <lineage>
        <taxon>Eukaryota</taxon>
        <taxon>Metazoa</taxon>
        <taxon>Spiralia</taxon>
        <taxon>Lophotrochozoa</taxon>
        <taxon>Bryozoa</taxon>
        <taxon>Gymnolaemata</taxon>
        <taxon>Cheilostomatida</taxon>
        <taxon>Flustrina</taxon>
        <taxon>Buguloidea</taxon>
        <taxon>Bugulidae</taxon>
        <taxon>Bugula</taxon>
    </lineage>
</organism>
<dbReference type="InterPro" id="IPR036322">
    <property type="entry name" value="WD40_repeat_dom_sf"/>
</dbReference>
<keyword evidence="3" id="KW-1185">Reference proteome</keyword>
<reference evidence="2" key="1">
    <citation type="submission" date="2020-06" db="EMBL/GenBank/DDBJ databases">
        <title>Draft genome of Bugula neritina, a colonial animal packing powerful symbionts and potential medicines.</title>
        <authorList>
            <person name="Rayko M."/>
        </authorList>
    </citation>
    <scope>NUCLEOTIDE SEQUENCE [LARGE SCALE GENOMIC DNA]</scope>
    <source>
        <strain evidence="2">Kwan_BN1</strain>
    </source>
</reference>
<dbReference type="PROSITE" id="PS50082">
    <property type="entry name" value="WD_REPEATS_2"/>
    <property type="match status" value="1"/>
</dbReference>
<evidence type="ECO:0000256" key="1">
    <source>
        <dbReference type="PROSITE-ProRule" id="PRU00221"/>
    </source>
</evidence>
<evidence type="ECO:0000313" key="2">
    <source>
        <dbReference type="EMBL" id="KAF6025830.1"/>
    </source>
</evidence>
<feature type="repeat" description="WD" evidence="1">
    <location>
        <begin position="1"/>
        <end position="32"/>
    </location>
</feature>
<keyword evidence="1" id="KW-0853">WD repeat</keyword>
<dbReference type="PANTHER" id="PTHR13950">
    <property type="entry name" value="RABCONNECTIN-RELATED"/>
    <property type="match status" value="1"/>
</dbReference>
<name>A0A7J7JHS4_BUGNE</name>
<dbReference type="Gene3D" id="2.130.10.10">
    <property type="entry name" value="YVTN repeat-like/Quinoprotein amine dehydrogenase"/>
    <property type="match status" value="1"/>
</dbReference>
<dbReference type="OrthoDB" id="342131at2759"/>
<sequence>MAMDPCEEFFVTGSAEGDIKVWGLSQHQLIKTYQGEHYKGSMFSRTPSAGVLQLHVTNEGQLFSAGADGTLRVRLISDENHMSPHVSYYEFANAQASKSFSLS</sequence>
<dbReference type="PANTHER" id="PTHR13950:SF9">
    <property type="entry name" value="RABCONNECTIN-3A"/>
    <property type="match status" value="1"/>
</dbReference>
<dbReference type="InterPro" id="IPR052208">
    <property type="entry name" value="DmX-like/RAVE_component"/>
</dbReference>
<dbReference type="GO" id="GO:0043291">
    <property type="term" value="C:RAVE complex"/>
    <property type="evidence" value="ECO:0007669"/>
    <property type="project" value="TreeGrafter"/>
</dbReference>
<evidence type="ECO:0000313" key="3">
    <source>
        <dbReference type="Proteomes" id="UP000593567"/>
    </source>
</evidence>
<dbReference type="Proteomes" id="UP000593567">
    <property type="component" value="Unassembled WGS sequence"/>
</dbReference>
<proteinExistence type="predicted"/>
<dbReference type="InterPro" id="IPR015943">
    <property type="entry name" value="WD40/YVTN_repeat-like_dom_sf"/>
</dbReference>
<accession>A0A7J7JHS4</accession>
<comment type="caution">
    <text evidence="2">The sequence shown here is derived from an EMBL/GenBank/DDBJ whole genome shotgun (WGS) entry which is preliminary data.</text>
</comment>
<protein>
    <submittedName>
        <fullName evidence="2">Rbcn-3A</fullName>
    </submittedName>
</protein>
<dbReference type="InterPro" id="IPR001680">
    <property type="entry name" value="WD40_rpt"/>
</dbReference>
<dbReference type="SUPFAM" id="SSF50978">
    <property type="entry name" value="WD40 repeat-like"/>
    <property type="match status" value="1"/>
</dbReference>
<dbReference type="GO" id="GO:0007035">
    <property type="term" value="P:vacuolar acidification"/>
    <property type="evidence" value="ECO:0007669"/>
    <property type="project" value="TreeGrafter"/>
</dbReference>
<gene>
    <name evidence="2" type="ORF">EB796_015866</name>
</gene>